<dbReference type="RefSeq" id="XP_036538195.1">
    <property type="nucleotide sequence ID" value="XM_036684510.1"/>
</dbReference>
<gene>
    <name evidence="4" type="ORF">FSUBG_6323</name>
</gene>
<evidence type="ECO:0000256" key="3">
    <source>
        <dbReference type="PROSITE-ProRule" id="PRU00023"/>
    </source>
</evidence>
<reference evidence="4 5" key="1">
    <citation type="submission" date="2020-05" db="EMBL/GenBank/DDBJ databases">
        <title>Identification and distribution of gene clusters putatively required for synthesis of sphingolipid metabolism inhibitors in phylogenetically diverse species of the filamentous fungus Fusarium.</title>
        <authorList>
            <person name="Kim H.-S."/>
            <person name="Busman M."/>
            <person name="Brown D.W."/>
            <person name="Divon H."/>
            <person name="Uhlig S."/>
            <person name="Proctor R.H."/>
        </authorList>
    </citation>
    <scope>NUCLEOTIDE SEQUENCE [LARGE SCALE GENOMIC DNA]</scope>
    <source>
        <strain evidence="4 5">NRRL 66333</strain>
    </source>
</reference>
<comment type="caution">
    <text evidence="4">The sequence shown here is derived from an EMBL/GenBank/DDBJ whole genome shotgun (WGS) entry which is preliminary data.</text>
</comment>
<evidence type="ECO:0000256" key="2">
    <source>
        <dbReference type="ARBA" id="ARBA00023043"/>
    </source>
</evidence>
<dbReference type="SUPFAM" id="SSF48403">
    <property type="entry name" value="Ankyrin repeat"/>
    <property type="match status" value="1"/>
</dbReference>
<dbReference type="OrthoDB" id="426293at2759"/>
<name>A0A8H5V075_GIBSU</name>
<organism evidence="4 5">
    <name type="scientific">Gibberella subglutinans</name>
    <name type="common">Fusarium subglutinans</name>
    <dbReference type="NCBI Taxonomy" id="42677"/>
    <lineage>
        <taxon>Eukaryota</taxon>
        <taxon>Fungi</taxon>
        <taxon>Dikarya</taxon>
        <taxon>Ascomycota</taxon>
        <taxon>Pezizomycotina</taxon>
        <taxon>Sordariomycetes</taxon>
        <taxon>Hypocreomycetidae</taxon>
        <taxon>Hypocreales</taxon>
        <taxon>Nectriaceae</taxon>
        <taxon>Fusarium</taxon>
        <taxon>Fusarium fujikuroi species complex</taxon>
    </lineage>
</organism>
<keyword evidence="5" id="KW-1185">Reference proteome</keyword>
<dbReference type="InterPro" id="IPR050745">
    <property type="entry name" value="Multifunctional_regulatory"/>
</dbReference>
<dbReference type="AlphaFoldDB" id="A0A8H5V075"/>
<dbReference type="InterPro" id="IPR002110">
    <property type="entry name" value="Ankyrin_rpt"/>
</dbReference>
<dbReference type="InterPro" id="IPR036770">
    <property type="entry name" value="Ankyrin_rpt-contain_sf"/>
</dbReference>
<dbReference type="PRINTS" id="PR01415">
    <property type="entry name" value="ANKYRIN"/>
</dbReference>
<protein>
    <submittedName>
        <fullName evidence="4">Ankyrin repeat</fullName>
    </submittedName>
</protein>
<dbReference type="Gene3D" id="1.25.40.20">
    <property type="entry name" value="Ankyrin repeat-containing domain"/>
    <property type="match status" value="2"/>
</dbReference>
<dbReference type="Proteomes" id="UP000547976">
    <property type="component" value="Unassembled WGS sequence"/>
</dbReference>
<keyword evidence="2 3" id="KW-0040">ANK repeat</keyword>
<evidence type="ECO:0000256" key="1">
    <source>
        <dbReference type="ARBA" id="ARBA00022737"/>
    </source>
</evidence>
<evidence type="ECO:0000313" key="4">
    <source>
        <dbReference type="EMBL" id="KAF5605987.1"/>
    </source>
</evidence>
<evidence type="ECO:0000313" key="5">
    <source>
        <dbReference type="Proteomes" id="UP000547976"/>
    </source>
</evidence>
<dbReference type="GeneID" id="59319228"/>
<dbReference type="Pfam" id="PF00023">
    <property type="entry name" value="Ank"/>
    <property type="match status" value="1"/>
</dbReference>
<dbReference type="EMBL" id="JAAOAV010000065">
    <property type="protein sequence ID" value="KAF5605987.1"/>
    <property type="molecule type" value="Genomic_DNA"/>
</dbReference>
<keyword evidence="1" id="KW-0677">Repeat</keyword>
<feature type="repeat" description="ANK" evidence="3">
    <location>
        <begin position="243"/>
        <end position="275"/>
    </location>
</feature>
<sequence length="276" mass="31231">MAAQVLEEDCGYRLTELEPETGLISCHRSVGKAALASLFGHHRATEQFLEQEMPSEIEAETRLDDFVIEPPNVQYQPIFFSATVGHLISLHYILAKMGPSYQNARDQLGRTPLHQAARLGRYECLTSLADHFNIAEEDAHGWTAFDYLMHRINGLHDLEATRDTIRALIEARGERRDTRSPKGISLLSIAAKSPNETVLEKTCRPEMAGDIVNSRFFQIAYEGSLIKFLVDHGEDVNRQESIGRFAPLHFALYHNHIWNAMFLLRAGANVSTERSW</sequence>
<proteinExistence type="predicted"/>
<dbReference type="PROSITE" id="PS50088">
    <property type="entry name" value="ANK_REPEAT"/>
    <property type="match status" value="1"/>
</dbReference>
<accession>A0A8H5V075</accession>
<dbReference type="PANTHER" id="PTHR24189">
    <property type="entry name" value="MYOTROPHIN"/>
    <property type="match status" value="1"/>
</dbReference>